<dbReference type="PATRIC" id="fig|537010.4.peg.830"/>
<dbReference type="PANTHER" id="PTHR33514">
    <property type="entry name" value="PROTEIN ABCI12, CHLOROPLASTIC"/>
    <property type="match status" value="1"/>
</dbReference>
<comment type="caution">
    <text evidence="6">The sequence shown here is derived from an EMBL/GenBank/DDBJ whole genome shotgun (WGS) entry which is preliminary data.</text>
</comment>
<dbReference type="HOGENOM" id="CLU_056469_2_2_9"/>
<feature type="transmembrane region" description="Helical" evidence="5">
    <location>
        <begin position="45"/>
        <end position="64"/>
    </location>
</feature>
<comment type="subcellular location">
    <subcellularLocation>
        <location evidence="1">Membrane</location>
        <topology evidence="1">Multi-pass membrane protein</topology>
    </subcellularLocation>
</comment>
<feature type="transmembrane region" description="Helical" evidence="5">
    <location>
        <begin position="71"/>
        <end position="88"/>
    </location>
</feature>
<evidence type="ECO:0000313" key="6">
    <source>
        <dbReference type="EMBL" id="EHL08397.1"/>
    </source>
</evidence>
<keyword evidence="2 5" id="KW-0812">Transmembrane</keyword>
<dbReference type="InterPro" id="IPR003339">
    <property type="entry name" value="ABC/ECF_trnsptr_transmembrane"/>
</dbReference>
<evidence type="ECO:0000256" key="4">
    <source>
        <dbReference type="ARBA" id="ARBA00023136"/>
    </source>
</evidence>
<evidence type="ECO:0000313" key="7">
    <source>
        <dbReference type="Proteomes" id="UP000004416"/>
    </source>
</evidence>
<accession>G9XIW9</accession>
<dbReference type="Proteomes" id="UP000004416">
    <property type="component" value="Unassembled WGS sequence"/>
</dbReference>
<dbReference type="AlphaFoldDB" id="G9XIW9"/>
<evidence type="ECO:0000256" key="1">
    <source>
        <dbReference type="ARBA" id="ARBA00004141"/>
    </source>
</evidence>
<evidence type="ECO:0000256" key="3">
    <source>
        <dbReference type="ARBA" id="ARBA00022989"/>
    </source>
</evidence>
<sequence length="267" mass="29589">MQMARVKIGRYVPGDSPIHRLDPRTKLVGGFVIILAILIDDGWQVMALGTLLMIVAISLSQIGWPSVLRSLKWLWLVFFLSFAVQVIATDGRPILSVGPLTLTWEGVYRGVVTFLRLLIIYLNSTLLTMTTSPMRMAGGLEALFAPLRHVGLPVSQFAMMTSISLRFVPTILEEGEMIIRAQKSRGAPFHSTNKLLRIKTGLAVLVPLIIGALQRATDLAAAMESRCYSGGSSFNRAKELRFQRIDGQAALFILFFCVLPLTLFWGR</sequence>
<dbReference type="PANTHER" id="PTHR33514:SF13">
    <property type="entry name" value="PROTEIN ABCI12, CHLOROPLASTIC"/>
    <property type="match status" value="1"/>
</dbReference>
<proteinExistence type="predicted"/>
<dbReference type="Pfam" id="PF02361">
    <property type="entry name" value="CbiQ"/>
    <property type="match status" value="1"/>
</dbReference>
<keyword evidence="3 5" id="KW-1133">Transmembrane helix</keyword>
<reference evidence="6 7" key="1">
    <citation type="submission" date="2011-08" db="EMBL/GenBank/DDBJ databases">
        <authorList>
            <person name="Weinstock G."/>
            <person name="Sodergren E."/>
            <person name="Clifton S."/>
            <person name="Fulton L."/>
            <person name="Fulton B."/>
            <person name="Courtney L."/>
            <person name="Fronick C."/>
            <person name="Harrison M."/>
            <person name="Strong C."/>
            <person name="Farmer C."/>
            <person name="Delahaunty K."/>
            <person name="Markovic C."/>
            <person name="Hall O."/>
            <person name="Minx P."/>
            <person name="Tomlinson C."/>
            <person name="Mitreva M."/>
            <person name="Hou S."/>
            <person name="Chen J."/>
            <person name="Wollam A."/>
            <person name="Pepin K.H."/>
            <person name="Johnson M."/>
            <person name="Bhonagiri V."/>
            <person name="Zhang X."/>
            <person name="Suruliraj S."/>
            <person name="Warren W."/>
            <person name="Chinwalla A."/>
            <person name="Mardis E.R."/>
            <person name="Wilson R.K."/>
        </authorList>
    </citation>
    <scope>NUCLEOTIDE SEQUENCE [LARGE SCALE GENOMIC DNA]</scope>
    <source>
        <strain evidence="6 7">DP7</strain>
    </source>
</reference>
<dbReference type="GO" id="GO:0005886">
    <property type="term" value="C:plasma membrane"/>
    <property type="evidence" value="ECO:0007669"/>
    <property type="project" value="UniProtKB-ARBA"/>
</dbReference>
<dbReference type="EMBL" id="AFZX01000021">
    <property type="protein sequence ID" value="EHL08397.1"/>
    <property type="molecule type" value="Genomic_DNA"/>
</dbReference>
<feature type="transmembrane region" description="Helical" evidence="5">
    <location>
        <begin position="108"/>
        <end position="127"/>
    </location>
</feature>
<evidence type="ECO:0000256" key="5">
    <source>
        <dbReference type="SAM" id="Phobius"/>
    </source>
</evidence>
<protein>
    <submittedName>
        <fullName evidence="6">Cobalt transport protein</fullName>
    </submittedName>
</protein>
<keyword evidence="4 5" id="KW-0472">Membrane</keyword>
<name>G9XIW9_DESHA</name>
<feature type="transmembrane region" description="Helical" evidence="5">
    <location>
        <begin position="21"/>
        <end position="39"/>
    </location>
</feature>
<feature type="transmembrane region" description="Helical" evidence="5">
    <location>
        <begin position="249"/>
        <end position="266"/>
    </location>
</feature>
<dbReference type="CDD" id="cd16914">
    <property type="entry name" value="EcfT"/>
    <property type="match status" value="1"/>
</dbReference>
<organism evidence="6 7">
    <name type="scientific">Desulfitobacterium hafniense DP7</name>
    <dbReference type="NCBI Taxonomy" id="537010"/>
    <lineage>
        <taxon>Bacteria</taxon>
        <taxon>Bacillati</taxon>
        <taxon>Bacillota</taxon>
        <taxon>Clostridia</taxon>
        <taxon>Eubacteriales</taxon>
        <taxon>Desulfitobacteriaceae</taxon>
        <taxon>Desulfitobacterium</taxon>
    </lineage>
</organism>
<evidence type="ECO:0000256" key="2">
    <source>
        <dbReference type="ARBA" id="ARBA00022692"/>
    </source>
</evidence>
<gene>
    <name evidence="6" type="ORF">HMPREF0322_00895</name>
</gene>